<evidence type="ECO:0000256" key="5">
    <source>
        <dbReference type="ARBA" id="ARBA00023136"/>
    </source>
</evidence>
<evidence type="ECO:0000256" key="4">
    <source>
        <dbReference type="ARBA" id="ARBA00022989"/>
    </source>
</evidence>
<feature type="transmembrane region" description="Helical" evidence="6">
    <location>
        <begin position="105"/>
        <end position="123"/>
    </location>
</feature>
<dbReference type="KEGG" id="swo:Swol_1947"/>
<comment type="subcellular location">
    <subcellularLocation>
        <location evidence="1">Membrane</location>
        <topology evidence="1">Multi-pass membrane protein</topology>
    </subcellularLocation>
</comment>
<evidence type="ECO:0000256" key="1">
    <source>
        <dbReference type="ARBA" id="ARBA00004141"/>
    </source>
</evidence>
<keyword evidence="8" id="KW-1185">Reference proteome</keyword>
<dbReference type="HOGENOM" id="CLU_056469_2_2_9"/>
<dbReference type="STRING" id="335541.Swol_1947"/>
<dbReference type="InterPro" id="IPR051611">
    <property type="entry name" value="ECF_transporter_component"/>
</dbReference>
<dbReference type="EMBL" id="CP000448">
    <property type="protein sequence ID" value="ABI69244.1"/>
    <property type="molecule type" value="Genomic_DNA"/>
</dbReference>
<dbReference type="eggNOG" id="COG0619">
    <property type="taxonomic scope" value="Bacteria"/>
</dbReference>
<dbReference type="PANTHER" id="PTHR34857">
    <property type="entry name" value="SLL0384 PROTEIN"/>
    <property type="match status" value="1"/>
</dbReference>
<keyword evidence="5 6" id="KW-0472">Membrane</keyword>
<feature type="transmembrane region" description="Helical" evidence="6">
    <location>
        <begin position="68"/>
        <end position="85"/>
    </location>
</feature>
<dbReference type="GO" id="GO:0005886">
    <property type="term" value="C:plasma membrane"/>
    <property type="evidence" value="ECO:0007669"/>
    <property type="project" value="UniProtKB-ARBA"/>
</dbReference>
<sequence length="259" mass="28916">MITGQYIMGDSIIHCLDPRTKLIGCLVLIVVAVWPRQTITILLFNLAFIIIVIYFAEVGVGRVLRGLRSLKLIFLLTFICQVFLTRGDPLWNWGSIVITRQGIDLGINTFLRLVILFLSASLLTMTTSTLKISAGLESLLSPLKSLRFPVQQFAMIINIALRFIPTITEEAEHIVQAQKSRGAQFDSGSLSIRLRTVMALLIPLLAASLQRATDLAWAMESRCYTSDGQNYSRVHKLHFAQRDLIAMGVISIFLLLAIL</sequence>
<dbReference type="PANTHER" id="PTHR34857:SF2">
    <property type="entry name" value="SLL0384 PROTEIN"/>
    <property type="match status" value="1"/>
</dbReference>
<feature type="transmembrane region" description="Helical" evidence="6">
    <location>
        <begin position="38"/>
        <end position="56"/>
    </location>
</feature>
<dbReference type="Pfam" id="PF02361">
    <property type="entry name" value="CbiQ"/>
    <property type="match status" value="1"/>
</dbReference>
<evidence type="ECO:0000313" key="8">
    <source>
        <dbReference type="Proteomes" id="UP000001968"/>
    </source>
</evidence>
<dbReference type="CDD" id="cd16914">
    <property type="entry name" value="EcfT"/>
    <property type="match status" value="1"/>
</dbReference>
<evidence type="ECO:0000256" key="3">
    <source>
        <dbReference type="ARBA" id="ARBA00022692"/>
    </source>
</evidence>
<gene>
    <name evidence="7" type="ordered locus">Swol_1947</name>
</gene>
<keyword evidence="3 6" id="KW-0812">Transmembrane</keyword>
<keyword evidence="2" id="KW-1003">Cell membrane</keyword>
<dbReference type="Proteomes" id="UP000001968">
    <property type="component" value="Chromosome"/>
</dbReference>
<evidence type="ECO:0000313" key="7">
    <source>
        <dbReference type="EMBL" id="ABI69244.1"/>
    </source>
</evidence>
<keyword evidence="4 6" id="KW-1133">Transmembrane helix</keyword>
<evidence type="ECO:0000256" key="2">
    <source>
        <dbReference type="ARBA" id="ARBA00022475"/>
    </source>
</evidence>
<dbReference type="RefSeq" id="WP_011641337.1">
    <property type="nucleotide sequence ID" value="NC_008346.1"/>
</dbReference>
<organism evidence="7 8">
    <name type="scientific">Syntrophomonas wolfei subsp. wolfei (strain DSM 2245B / Goettingen)</name>
    <dbReference type="NCBI Taxonomy" id="335541"/>
    <lineage>
        <taxon>Bacteria</taxon>
        <taxon>Bacillati</taxon>
        <taxon>Bacillota</taxon>
        <taxon>Clostridia</taxon>
        <taxon>Eubacteriales</taxon>
        <taxon>Syntrophomonadaceae</taxon>
        <taxon>Syntrophomonas</taxon>
    </lineage>
</organism>
<accession>Q0AVL0</accession>
<name>Q0AVL0_SYNWW</name>
<reference evidence="8" key="1">
    <citation type="journal article" date="2010" name="Environ. Microbiol.">
        <title>The genome of Syntrophomonas wolfei: new insights into syntrophic metabolism and biohydrogen production.</title>
        <authorList>
            <person name="Sieber J.R."/>
            <person name="Sims D.R."/>
            <person name="Han C."/>
            <person name="Kim E."/>
            <person name="Lykidis A."/>
            <person name="Lapidus A.L."/>
            <person name="McDonnald E."/>
            <person name="Rohlin L."/>
            <person name="Culley D.E."/>
            <person name="Gunsalus R."/>
            <person name="McInerney M.J."/>
        </authorList>
    </citation>
    <scope>NUCLEOTIDE SEQUENCE [LARGE SCALE GENOMIC DNA]</scope>
    <source>
        <strain evidence="8">DSM 2245B / Goettingen</strain>
    </source>
</reference>
<protein>
    <submittedName>
        <fullName evidence="7">Cobalt ABC transporter permease protein</fullName>
    </submittedName>
</protein>
<evidence type="ECO:0000256" key="6">
    <source>
        <dbReference type="SAM" id="Phobius"/>
    </source>
</evidence>
<dbReference type="AlphaFoldDB" id="Q0AVL0"/>
<proteinExistence type="predicted"/>
<feature type="transmembrane region" description="Helical" evidence="6">
    <location>
        <begin position="239"/>
        <end position="258"/>
    </location>
</feature>
<dbReference type="InterPro" id="IPR003339">
    <property type="entry name" value="ABC/ECF_trnsptr_transmembrane"/>
</dbReference>